<dbReference type="InterPro" id="IPR027304">
    <property type="entry name" value="Trigger_fact/SurA_dom_sf"/>
</dbReference>
<gene>
    <name evidence="1" type="ORF">DMO24_19575</name>
</gene>
<dbReference type="Gene3D" id="1.10.4030.10">
    <property type="entry name" value="Porin chaperone SurA, peptide-binding domain"/>
    <property type="match status" value="1"/>
</dbReference>
<protein>
    <submittedName>
        <fullName evidence="1">Uncharacterized protein</fullName>
    </submittedName>
</protein>
<comment type="caution">
    <text evidence="1">The sequence shown here is derived from an EMBL/GenBank/DDBJ whole genome shotgun (WGS) entry which is preliminary data.</text>
</comment>
<keyword evidence="2" id="KW-1185">Reference proteome</keyword>
<proteinExistence type="predicted"/>
<dbReference type="OrthoDB" id="5194435at2"/>
<accession>A0A323V4C6</accession>
<dbReference type="SUPFAM" id="SSF109998">
    <property type="entry name" value="Triger factor/SurA peptide-binding domain-like"/>
    <property type="match status" value="1"/>
</dbReference>
<dbReference type="PROSITE" id="PS51318">
    <property type="entry name" value="TAT"/>
    <property type="match status" value="1"/>
</dbReference>
<sequence>MRHGSHPCGTLARVQRRRLLAVLLVGAAGLGGLAGCRTSPNVAAYVGDEQVTVAELDDAVAERLADPDIAAYAEADRTGFTRQVLSLQVGEEVYAAVARRYDVEVTDAEVRDRLAELLGDNDPDAVYAQVAQQQGANRDDVFENVRQQLVRQRVAVAEGEADLSDAALRARYDESADELTQTELGIITVPDQPTADGVLAQLTADPGTYPALATQFAGGNTLPAVEPFAGADVPEVLAEQVAGTAAGQGFTRAVPEAGGVVVGFVRAVTVPAFADVRDQLAEQAAGEAEEAGAARVTAVRDDLDLDVNPRYGVLDEDRVVAGEGGVVQLLEDAGGAGAADAGAGAAGD</sequence>
<dbReference type="EMBL" id="QKNV01000292">
    <property type="protein sequence ID" value="PZA19655.1"/>
    <property type="molecule type" value="Genomic_DNA"/>
</dbReference>
<dbReference type="InterPro" id="IPR050245">
    <property type="entry name" value="PrsA_foldase"/>
</dbReference>
<dbReference type="PANTHER" id="PTHR47245">
    <property type="entry name" value="PEPTIDYLPROLYL ISOMERASE"/>
    <property type="match status" value="1"/>
</dbReference>
<evidence type="ECO:0000313" key="2">
    <source>
        <dbReference type="Proteomes" id="UP000247602"/>
    </source>
</evidence>
<dbReference type="Pfam" id="PF13624">
    <property type="entry name" value="SurA_N_3"/>
    <property type="match status" value="1"/>
</dbReference>
<organism evidence="1 2">
    <name type="scientific">Modestobacter versicolor</name>
    <dbReference type="NCBI Taxonomy" id="429133"/>
    <lineage>
        <taxon>Bacteria</taxon>
        <taxon>Bacillati</taxon>
        <taxon>Actinomycetota</taxon>
        <taxon>Actinomycetes</taxon>
        <taxon>Geodermatophilales</taxon>
        <taxon>Geodermatophilaceae</taxon>
        <taxon>Modestobacter</taxon>
    </lineage>
</organism>
<dbReference type="InterPro" id="IPR006311">
    <property type="entry name" value="TAT_signal"/>
</dbReference>
<dbReference type="PANTHER" id="PTHR47245:SF2">
    <property type="entry name" value="PEPTIDYL-PROLYL CIS-TRANS ISOMERASE HP_0175-RELATED"/>
    <property type="match status" value="1"/>
</dbReference>
<dbReference type="Proteomes" id="UP000247602">
    <property type="component" value="Unassembled WGS sequence"/>
</dbReference>
<reference evidence="1 2" key="1">
    <citation type="submission" date="2018-06" db="EMBL/GenBank/DDBJ databases">
        <title>Draft genome sequence of Modestobacter versicolor CP153-2.</title>
        <authorList>
            <person name="Gundlapally S.R."/>
        </authorList>
    </citation>
    <scope>NUCLEOTIDE SEQUENCE [LARGE SCALE GENOMIC DNA]</scope>
    <source>
        <strain evidence="1 2">CP153-2</strain>
    </source>
</reference>
<dbReference type="AlphaFoldDB" id="A0A323V4C6"/>
<name>A0A323V4C6_9ACTN</name>
<evidence type="ECO:0000313" key="1">
    <source>
        <dbReference type="EMBL" id="PZA19655.1"/>
    </source>
</evidence>